<keyword evidence="2" id="KW-0732">Signal</keyword>
<evidence type="ECO:0000256" key="2">
    <source>
        <dbReference type="SAM" id="SignalP"/>
    </source>
</evidence>
<dbReference type="InterPro" id="IPR051425">
    <property type="entry name" value="Formin_Homology"/>
</dbReference>
<sequence length="690" mass="75126">MARFISLFYAVVAAVTAASVAAALKSPSVDFSGPELTVTGDLPTGCLTPPPMFDGSVSSVQIATGVKCTLWNEPECASVILTVLLIFYTFEPPLAIAAVSGHQWQHSSTKSGPKSTFAACWVRPHWATRPFRTLLILTGSCMSHKPPLAIGGQKAQPQKDSETSLPSPMQQQQTTDAAAPAARRGVPTPWTPRPPRAGCRGVSRDRARRGTPPSIIYIDVNSDNIFSIPSIRSFANLYWGFRNTAFMTRYHLCLYNTIMGLIDQIWHELHLTRSQALKMKWCPKTLKTVVFSEFDTWTVPRHARTDLVLGYPSGGTQLLYSAPYLPIIRFFGRNHIFWIYFHDPLTVYTPRYHLHSIFHHKSCGGEHVQKSAGGVELGDNIGFCPKKHSYGLGKDVPPIFNPNHTKSPPPTSGPQLCKANTSAASVGALAARPPYGRRQAVRHRRLKLTINADITPHFFSLQTTTTTSTTPRPTTTGSMPPRGPQSARPRPPLRPPAFAPARLCAHVSAASAPASTPPSPPQPPHTPVDPIPALSRPAPPSVALLACATTSPLALARPPSAAPLRPLTLPPPFCLRVQLPPAPFHPRPPCSTARPRHEARQAQSLPVAAAFSHSRHSRPVPPSLRSSSLTRPLPLRPTGSPRSARHPPTSARQPSPTTYPRPGDYATQSSRFLPPRYPLNAFFISIAMQE</sequence>
<feature type="region of interest" description="Disordered" evidence="1">
    <location>
        <begin position="461"/>
        <end position="535"/>
    </location>
</feature>
<dbReference type="PANTHER" id="PTHR45725:SF1">
    <property type="entry name" value="DISHEVELLED ASSOCIATED ACTIVATOR OF MORPHOGENESIS, ISOFORM D"/>
    <property type="match status" value="1"/>
</dbReference>
<feature type="chain" id="PRO_5042014341" evidence="2">
    <location>
        <begin position="18"/>
        <end position="690"/>
    </location>
</feature>
<name>A0AAD7MYF0_9AGAR</name>
<evidence type="ECO:0000256" key="1">
    <source>
        <dbReference type="SAM" id="MobiDB-lite"/>
    </source>
</evidence>
<gene>
    <name evidence="3" type="ORF">B0H16DRAFT_1466177</name>
</gene>
<evidence type="ECO:0000313" key="3">
    <source>
        <dbReference type="EMBL" id="KAJ7737534.1"/>
    </source>
</evidence>
<feature type="compositionally biased region" description="Pro residues" evidence="1">
    <location>
        <begin position="515"/>
        <end position="530"/>
    </location>
</feature>
<proteinExistence type="predicted"/>
<keyword evidence="4" id="KW-1185">Reference proteome</keyword>
<protein>
    <submittedName>
        <fullName evidence="3">Uncharacterized protein</fullName>
    </submittedName>
</protein>
<dbReference type="Proteomes" id="UP001215598">
    <property type="component" value="Unassembled WGS sequence"/>
</dbReference>
<dbReference type="PANTHER" id="PTHR45725">
    <property type="entry name" value="FORMIN HOMOLOGY 2 FAMILY MEMBER"/>
    <property type="match status" value="1"/>
</dbReference>
<feature type="compositionally biased region" description="Low complexity" evidence="1">
    <location>
        <begin position="463"/>
        <end position="480"/>
    </location>
</feature>
<organism evidence="3 4">
    <name type="scientific">Mycena metata</name>
    <dbReference type="NCBI Taxonomy" id="1033252"/>
    <lineage>
        <taxon>Eukaryota</taxon>
        <taxon>Fungi</taxon>
        <taxon>Dikarya</taxon>
        <taxon>Basidiomycota</taxon>
        <taxon>Agaricomycotina</taxon>
        <taxon>Agaricomycetes</taxon>
        <taxon>Agaricomycetidae</taxon>
        <taxon>Agaricales</taxon>
        <taxon>Marasmiineae</taxon>
        <taxon>Mycenaceae</taxon>
        <taxon>Mycena</taxon>
    </lineage>
</organism>
<feature type="compositionally biased region" description="Low complexity" evidence="1">
    <location>
        <begin position="170"/>
        <end position="182"/>
    </location>
</feature>
<feature type="compositionally biased region" description="Low complexity" evidence="1">
    <location>
        <begin position="623"/>
        <end position="642"/>
    </location>
</feature>
<feature type="compositionally biased region" description="Low complexity" evidence="1">
    <location>
        <begin position="499"/>
        <end position="514"/>
    </location>
</feature>
<feature type="signal peptide" evidence="2">
    <location>
        <begin position="1"/>
        <end position="17"/>
    </location>
</feature>
<dbReference type="EMBL" id="JARKIB010000116">
    <property type="protein sequence ID" value="KAJ7737534.1"/>
    <property type="molecule type" value="Genomic_DNA"/>
</dbReference>
<feature type="region of interest" description="Disordered" evidence="1">
    <location>
        <begin position="585"/>
        <end position="672"/>
    </location>
</feature>
<accession>A0AAD7MYF0</accession>
<comment type="caution">
    <text evidence="3">The sequence shown here is derived from an EMBL/GenBank/DDBJ whole genome shotgun (WGS) entry which is preliminary data.</text>
</comment>
<feature type="compositionally biased region" description="Pro residues" evidence="1">
    <location>
        <begin position="489"/>
        <end position="498"/>
    </location>
</feature>
<evidence type="ECO:0000313" key="4">
    <source>
        <dbReference type="Proteomes" id="UP001215598"/>
    </source>
</evidence>
<dbReference type="AlphaFoldDB" id="A0AAD7MYF0"/>
<reference evidence="3" key="1">
    <citation type="submission" date="2023-03" db="EMBL/GenBank/DDBJ databases">
        <title>Massive genome expansion in bonnet fungi (Mycena s.s.) driven by repeated elements and novel gene families across ecological guilds.</title>
        <authorList>
            <consortium name="Lawrence Berkeley National Laboratory"/>
            <person name="Harder C.B."/>
            <person name="Miyauchi S."/>
            <person name="Viragh M."/>
            <person name="Kuo A."/>
            <person name="Thoen E."/>
            <person name="Andreopoulos B."/>
            <person name="Lu D."/>
            <person name="Skrede I."/>
            <person name="Drula E."/>
            <person name="Henrissat B."/>
            <person name="Morin E."/>
            <person name="Kohler A."/>
            <person name="Barry K."/>
            <person name="LaButti K."/>
            <person name="Morin E."/>
            <person name="Salamov A."/>
            <person name="Lipzen A."/>
            <person name="Mereny Z."/>
            <person name="Hegedus B."/>
            <person name="Baldrian P."/>
            <person name="Stursova M."/>
            <person name="Weitz H."/>
            <person name="Taylor A."/>
            <person name="Grigoriev I.V."/>
            <person name="Nagy L.G."/>
            <person name="Martin F."/>
            <person name="Kauserud H."/>
        </authorList>
    </citation>
    <scope>NUCLEOTIDE SEQUENCE</scope>
    <source>
        <strain evidence="3">CBHHK182m</strain>
    </source>
</reference>
<feature type="region of interest" description="Disordered" evidence="1">
    <location>
        <begin position="148"/>
        <end position="206"/>
    </location>
</feature>